<evidence type="ECO:0000313" key="2">
    <source>
        <dbReference type="Proteomes" id="UP000195918"/>
    </source>
</evidence>
<dbReference type="AlphaFoldDB" id="A0A1X6WRY1"/>
<dbReference type="Proteomes" id="UP000195918">
    <property type="component" value="Unassembled WGS sequence"/>
</dbReference>
<proteinExistence type="predicted"/>
<organism evidence="1 2">
    <name type="scientific">Vagococcus fluvialis bH819</name>
    <dbReference type="NCBI Taxonomy" id="1255619"/>
    <lineage>
        <taxon>Bacteria</taxon>
        <taxon>Bacillati</taxon>
        <taxon>Bacillota</taxon>
        <taxon>Bacilli</taxon>
        <taxon>Lactobacillales</taxon>
        <taxon>Enterococcaceae</taxon>
        <taxon>Vagococcus</taxon>
    </lineage>
</organism>
<gene>
    <name evidence="1" type="ORF">FM121_13095</name>
</gene>
<evidence type="ECO:0000313" key="1">
    <source>
        <dbReference type="EMBL" id="SLM87027.1"/>
    </source>
</evidence>
<name>A0A1X6WRY1_9ENTE</name>
<protein>
    <submittedName>
        <fullName evidence="1">Uncharacterized protein</fullName>
    </submittedName>
</protein>
<dbReference type="RefSeq" id="WP_179203882.1">
    <property type="nucleotide sequence ID" value="NZ_FWFD01000018.1"/>
</dbReference>
<sequence>MYKELLLALVVFIYDEEYEMSWFYRNVILKETQTTRERKIVYELTNDL</sequence>
<reference evidence="2" key="1">
    <citation type="submission" date="2017-02" db="EMBL/GenBank/DDBJ databases">
        <authorList>
            <person name="Dridi B."/>
        </authorList>
    </citation>
    <scope>NUCLEOTIDE SEQUENCE [LARGE SCALE GENOMIC DNA]</scope>
    <source>
        <strain evidence="2">bH819</strain>
    </source>
</reference>
<keyword evidence="2" id="KW-1185">Reference proteome</keyword>
<accession>A0A1X6WRY1</accession>
<dbReference type="EMBL" id="FWFD01000018">
    <property type="protein sequence ID" value="SLM87027.1"/>
    <property type="molecule type" value="Genomic_DNA"/>
</dbReference>